<evidence type="ECO:0000256" key="1">
    <source>
        <dbReference type="SAM" id="MobiDB-lite"/>
    </source>
</evidence>
<dbReference type="Proteomes" id="UP000265520">
    <property type="component" value="Unassembled WGS sequence"/>
</dbReference>
<evidence type="ECO:0000313" key="3">
    <source>
        <dbReference type="Proteomes" id="UP000265520"/>
    </source>
</evidence>
<accession>A0A392RK65</accession>
<protein>
    <recommendedName>
        <fullName evidence="4">Polynucleotidyl transferase</fullName>
    </recommendedName>
</protein>
<sequence>MSIPTPDATIPTPTPAATHTPPPCSSPKNPFHPALAVTNIKNHIPIVLEMENVHFGTWVELFKIHARSHKVLHHIIPPEPGKEKKTPETDDEQELWATLDATVLQWIYSTISS</sequence>
<dbReference type="PANTHER" id="PTHR47481">
    <property type="match status" value="1"/>
</dbReference>
<dbReference type="EMBL" id="LXQA010239573">
    <property type="protein sequence ID" value="MCI36991.1"/>
    <property type="molecule type" value="Genomic_DNA"/>
</dbReference>
<evidence type="ECO:0000313" key="2">
    <source>
        <dbReference type="EMBL" id="MCI36991.1"/>
    </source>
</evidence>
<proteinExistence type="predicted"/>
<name>A0A392RK65_9FABA</name>
<feature type="compositionally biased region" description="Low complexity" evidence="1">
    <location>
        <begin position="1"/>
        <end position="19"/>
    </location>
</feature>
<feature type="non-terminal residue" evidence="2">
    <location>
        <position position="113"/>
    </location>
</feature>
<reference evidence="2 3" key="1">
    <citation type="journal article" date="2018" name="Front. Plant Sci.">
        <title>Red Clover (Trifolium pratense) and Zigzag Clover (T. medium) - A Picture of Genomic Similarities and Differences.</title>
        <authorList>
            <person name="Dluhosova J."/>
            <person name="Istvanek J."/>
            <person name="Nedelnik J."/>
            <person name="Repkova J."/>
        </authorList>
    </citation>
    <scope>NUCLEOTIDE SEQUENCE [LARGE SCALE GENOMIC DNA]</scope>
    <source>
        <strain evidence="3">cv. 10/8</strain>
        <tissue evidence="2">Leaf</tissue>
    </source>
</reference>
<dbReference type="AlphaFoldDB" id="A0A392RK65"/>
<dbReference type="PANTHER" id="PTHR47481:SF10">
    <property type="entry name" value="COPIA-LIKE POLYPROTEIN_RETROTRANSPOSON"/>
    <property type="match status" value="1"/>
</dbReference>
<organism evidence="2 3">
    <name type="scientific">Trifolium medium</name>
    <dbReference type="NCBI Taxonomy" id="97028"/>
    <lineage>
        <taxon>Eukaryota</taxon>
        <taxon>Viridiplantae</taxon>
        <taxon>Streptophyta</taxon>
        <taxon>Embryophyta</taxon>
        <taxon>Tracheophyta</taxon>
        <taxon>Spermatophyta</taxon>
        <taxon>Magnoliopsida</taxon>
        <taxon>eudicotyledons</taxon>
        <taxon>Gunneridae</taxon>
        <taxon>Pentapetalae</taxon>
        <taxon>rosids</taxon>
        <taxon>fabids</taxon>
        <taxon>Fabales</taxon>
        <taxon>Fabaceae</taxon>
        <taxon>Papilionoideae</taxon>
        <taxon>50 kb inversion clade</taxon>
        <taxon>NPAAA clade</taxon>
        <taxon>Hologalegina</taxon>
        <taxon>IRL clade</taxon>
        <taxon>Trifolieae</taxon>
        <taxon>Trifolium</taxon>
    </lineage>
</organism>
<feature type="region of interest" description="Disordered" evidence="1">
    <location>
        <begin position="1"/>
        <end position="31"/>
    </location>
</feature>
<keyword evidence="3" id="KW-1185">Reference proteome</keyword>
<evidence type="ECO:0008006" key="4">
    <source>
        <dbReference type="Google" id="ProtNLM"/>
    </source>
</evidence>
<comment type="caution">
    <text evidence="2">The sequence shown here is derived from an EMBL/GenBank/DDBJ whole genome shotgun (WGS) entry which is preliminary data.</text>
</comment>